<feature type="chain" id="PRO_5008022609" evidence="3">
    <location>
        <begin position="27"/>
        <end position="430"/>
    </location>
</feature>
<evidence type="ECO:0000256" key="3">
    <source>
        <dbReference type="SAM" id="SignalP"/>
    </source>
</evidence>
<accession>A0A174GKD3</accession>
<dbReference type="InterPro" id="IPR006059">
    <property type="entry name" value="SBP"/>
</dbReference>
<dbReference type="Pfam" id="PF01547">
    <property type="entry name" value="SBP_bac_1"/>
    <property type="match status" value="1"/>
</dbReference>
<dbReference type="PANTHER" id="PTHR43649:SF29">
    <property type="entry name" value="OSMOPROTECTIVE COMPOUNDS-BINDING PROTEIN GGTB"/>
    <property type="match status" value="1"/>
</dbReference>
<protein>
    <submittedName>
        <fullName evidence="4">Maltodextrin-binding protein</fullName>
    </submittedName>
</protein>
<keyword evidence="2" id="KW-0813">Transport</keyword>
<reference evidence="4 5" key="1">
    <citation type="submission" date="2015-09" db="EMBL/GenBank/DDBJ databases">
        <authorList>
            <consortium name="Pathogen Informatics"/>
        </authorList>
    </citation>
    <scope>NUCLEOTIDE SEQUENCE [LARGE SCALE GENOMIC DNA]</scope>
    <source>
        <strain evidence="4 5">2789STDY5834876</strain>
    </source>
</reference>
<name>A0A174GKD3_9FIRM</name>
<organism evidence="4 5">
    <name type="scientific">Faecalicatena contorta</name>
    <dbReference type="NCBI Taxonomy" id="39482"/>
    <lineage>
        <taxon>Bacteria</taxon>
        <taxon>Bacillati</taxon>
        <taxon>Bacillota</taxon>
        <taxon>Clostridia</taxon>
        <taxon>Lachnospirales</taxon>
        <taxon>Lachnospiraceae</taxon>
        <taxon>Faecalicatena</taxon>
    </lineage>
</organism>
<dbReference type="InterPro" id="IPR050490">
    <property type="entry name" value="Bact_solute-bd_prot1"/>
</dbReference>
<evidence type="ECO:0000313" key="5">
    <source>
        <dbReference type="Proteomes" id="UP000095544"/>
    </source>
</evidence>
<evidence type="ECO:0000256" key="2">
    <source>
        <dbReference type="ARBA" id="ARBA00022448"/>
    </source>
</evidence>
<dbReference type="Gene3D" id="3.40.190.10">
    <property type="entry name" value="Periplasmic binding protein-like II"/>
    <property type="match status" value="2"/>
</dbReference>
<feature type="signal peptide" evidence="3">
    <location>
        <begin position="1"/>
        <end position="26"/>
    </location>
</feature>
<comment type="similarity">
    <text evidence="1">Belongs to the bacterial solute-binding protein 1 family.</text>
</comment>
<dbReference type="SUPFAM" id="SSF53850">
    <property type="entry name" value="Periplasmic binding protein-like II"/>
    <property type="match status" value="1"/>
</dbReference>
<evidence type="ECO:0000313" key="4">
    <source>
        <dbReference type="EMBL" id="CUO62813.1"/>
    </source>
</evidence>
<dbReference type="EMBL" id="CYZU01000025">
    <property type="protein sequence ID" value="CUO62813.1"/>
    <property type="molecule type" value="Genomic_DNA"/>
</dbReference>
<keyword evidence="3" id="KW-0732">Signal</keyword>
<dbReference type="Proteomes" id="UP000095544">
    <property type="component" value="Unassembled WGS sequence"/>
</dbReference>
<dbReference type="AlphaFoldDB" id="A0A174GKD3"/>
<sequence>MKRRIKLTLILVFTMFLAGCAGPAEQDDKVTLTFMHRWTMEPMKSATEEMIRAFEKENPDIKINVITATNSSYKQKIKTVINSSAPPDIFFTWGDEYLNKFVREGLVLDLSSYMEKHQTLEELVPGQTAAFQYQGGIYGIPLKIDAKLWFYNKEVYKKLGLSPPGTYEEFLKQLEVIQAAGITPIYFGNSDPYAGAHYLTTLNQKCVPEKTLKADYSLEDGSFSDPGYLQALTIYEDLHQYMNADTAAYDWSFSYSGLINGDCALVYDQYVTIADSMEMDAEFTKNNLGIFPFPTIEGARGNQSIITGTPDGYAVSSKTKYPEEAFRFLQYILSKKNTLRYLESSYWVNATTDLFENIDQYTDIEPLIEGIKYIKTSPSTPPWLDTELDPKIAQTYLNGLQQIDTGEATPKQLLKQIQLAAKSAKYDKGN</sequence>
<dbReference type="STRING" id="39482.ERS852491_02787"/>
<dbReference type="PROSITE" id="PS51257">
    <property type="entry name" value="PROKAR_LIPOPROTEIN"/>
    <property type="match status" value="1"/>
</dbReference>
<gene>
    <name evidence="4" type="primary">malE_1</name>
    <name evidence="4" type="ORF">ERS852491_02787</name>
</gene>
<evidence type="ECO:0000256" key="1">
    <source>
        <dbReference type="ARBA" id="ARBA00008520"/>
    </source>
</evidence>
<dbReference type="RefSeq" id="WP_055153702.1">
    <property type="nucleotide sequence ID" value="NZ_CYZU01000025.1"/>
</dbReference>
<dbReference type="PANTHER" id="PTHR43649">
    <property type="entry name" value="ARABINOSE-BINDING PROTEIN-RELATED"/>
    <property type="match status" value="1"/>
</dbReference>
<proteinExistence type="inferred from homology"/>
<dbReference type="OrthoDB" id="1929810at2"/>